<comment type="caution">
    <text evidence="1">The sequence shown here is derived from an EMBL/GenBank/DDBJ whole genome shotgun (WGS) entry which is preliminary data.</text>
</comment>
<name>A0ABQ6J271_9GAMM</name>
<accession>A0ABQ6J271</accession>
<reference evidence="2" key="1">
    <citation type="journal article" date="2019" name="Int. J. Syst. Evol. Microbiol.">
        <title>The Global Catalogue of Microorganisms (GCM) 10K type strain sequencing project: providing services to taxonomists for standard genome sequencing and annotation.</title>
        <authorList>
            <consortium name="The Broad Institute Genomics Platform"/>
            <consortium name="The Broad Institute Genome Sequencing Center for Infectious Disease"/>
            <person name="Wu L."/>
            <person name="Ma J."/>
        </authorList>
    </citation>
    <scope>NUCLEOTIDE SEQUENCE [LARGE SCALE GENOMIC DNA]</scope>
    <source>
        <strain evidence="2">NBRC 102030</strain>
    </source>
</reference>
<evidence type="ECO:0000313" key="1">
    <source>
        <dbReference type="EMBL" id="GMA81824.1"/>
    </source>
</evidence>
<keyword evidence="2" id="KW-1185">Reference proteome</keyword>
<gene>
    <name evidence="1" type="ORF">GCM10025855_13570</name>
</gene>
<protein>
    <submittedName>
        <fullName evidence="1">Uncharacterized protein</fullName>
    </submittedName>
</protein>
<organism evidence="1 2">
    <name type="scientific">Shewanella glacialipiscicola</name>
    <dbReference type="NCBI Taxonomy" id="614069"/>
    <lineage>
        <taxon>Bacteria</taxon>
        <taxon>Pseudomonadati</taxon>
        <taxon>Pseudomonadota</taxon>
        <taxon>Gammaproteobacteria</taxon>
        <taxon>Alteromonadales</taxon>
        <taxon>Shewanellaceae</taxon>
        <taxon>Shewanella</taxon>
    </lineage>
</organism>
<sequence>MKNIRFDFTCSRQVPLYAHLCNQYLNYDALNINIGCDGQNNVGQHNYFIEALGEQAQLEQLADAIATDFLISAWLIDSSIKVIDEHQGVKPYSIIHNLIATKHSRPFASNVIP</sequence>
<dbReference type="Proteomes" id="UP001157046">
    <property type="component" value="Unassembled WGS sequence"/>
</dbReference>
<evidence type="ECO:0000313" key="2">
    <source>
        <dbReference type="Proteomes" id="UP001157046"/>
    </source>
</evidence>
<proteinExistence type="predicted"/>
<dbReference type="EMBL" id="BSUY01000001">
    <property type="protein sequence ID" value="GMA81824.1"/>
    <property type="molecule type" value="Genomic_DNA"/>
</dbReference>